<reference evidence="3 4" key="1">
    <citation type="submission" date="2019-11" db="EMBL/GenBank/DDBJ databases">
        <title>Comparative genomics of hydrocarbon-degrading Desulfosarcina strains.</title>
        <authorList>
            <person name="Watanabe M."/>
            <person name="Kojima H."/>
            <person name="Fukui M."/>
        </authorList>
    </citation>
    <scope>NUCLEOTIDE SEQUENCE [LARGE SCALE GENOMIC DNA]</scope>
    <source>
        <strain evidence="4">oXyS1</strain>
    </source>
</reference>
<gene>
    <name evidence="3" type="ORF">DSCOOX_64830</name>
</gene>
<dbReference type="NCBIfam" id="TIGR02595">
    <property type="entry name" value="PEP_CTERM"/>
    <property type="match status" value="1"/>
</dbReference>
<evidence type="ECO:0000313" key="3">
    <source>
        <dbReference type="EMBL" id="BBO93303.1"/>
    </source>
</evidence>
<dbReference type="Pfam" id="PF07589">
    <property type="entry name" value="PEP-CTERM"/>
    <property type="match status" value="1"/>
</dbReference>
<feature type="signal peptide" evidence="1">
    <location>
        <begin position="1"/>
        <end position="23"/>
    </location>
</feature>
<sequence>MKKNLSILGFFLSFFLFSGSATATQYTFEDTIDFDDFLGTAVITSSSPLSYIHDINDDVDLASGELVIEATLELAFVYDITDSVLKFCKYVIWDFSEYSKIAFDGTAWIQINGDGEIDWAIYELVLDIDWLNDDGLLDVTIAVYNSNSTATAYLDYSKLTGTYETAPVPEPATMFLFGSGLVGLAGVSRKKIFKKS</sequence>
<proteinExistence type="predicted"/>
<dbReference type="RefSeq" id="WP_155313910.1">
    <property type="nucleotide sequence ID" value="NZ_AP021879.1"/>
</dbReference>
<protein>
    <recommendedName>
        <fullName evidence="2">Ice-binding protein C-terminal domain-containing protein</fullName>
    </recommendedName>
</protein>
<feature type="chain" id="PRO_5024397271" description="Ice-binding protein C-terminal domain-containing protein" evidence="1">
    <location>
        <begin position="24"/>
        <end position="196"/>
    </location>
</feature>
<organism evidence="3 4">
    <name type="scientific">Desulfosarcina ovata subsp. ovata</name>
    <dbReference type="NCBI Taxonomy" id="2752305"/>
    <lineage>
        <taxon>Bacteria</taxon>
        <taxon>Pseudomonadati</taxon>
        <taxon>Thermodesulfobacteriota</taxon>
        <taxon>Desulfobacteria</taxon>
        <taxon>Desulfobacterales</taxon>
        <taxon>Desulfosarcinaceae</taxon>
        <taxon>Desulfosarcina</taxon>
    </lineage>
</organism>
<dbReference type="EMBL" id="AP021879">
    <property type="protein sequence ID" value="BBO93303.1"/>
    <property type="molecule type" value="Genomic_DNA"/>
</dbReference>
<dbReference type="Proteomes" id="UP000422108">
    <property type="component" value="Chromosome"/>
</dbReference>
<dbReference type="AlphaFoldDB" id="A0A5K8AKP9"/>
<accession>A0A5K8AKP9</accession>
<dbReference type="InterPro" id="IPR013424">
    <property type="entry name" value="Ice-binding_C"/>
</dbReference>
<keyword evidence="4" id="KW-1185">Reference proteome</keyword>
<evidence type="ECO:0000313" key="4">
    <source>
        <dbReference type="Proteomes" id="UP000422108"/>
    </source>
</evidence>
<keyword evidence="1" id="KW-0732">Signal</keyword>
<evidence type="ECO:0000256" key="1">
    <source>
        <dbReference type="SAM" id="SignalP"/>
    </source>
</evidence>
<name>A0A5K8AKP9_9BACT</name>
<evidence type="ECO:0000259" key="2">
    <source>
        <dbReference type="Pfam" id="PF07589"/>
    </source>
</evidence>
<feature type="domain" description="Ice-binding protein C-terminal" evidence="2">
    <location>
        <begin position="167"/>
        <end position="190"/>
    </location>
</feature>